<proteinExistence type="predicted"/>
<dbReference type="VEuPathDB" id="VectorBase:GMOY009463"/>
<accession>A0A1B0G824</accession>
<evidence type="ECO:0000313" key="2">
    <source>
        <dbReference type="Proteomes" id="UP000092444"/>
    </source>
</evidence>
<dbReference type="Proteomes" id="UP000092444">
    <property type="component" value="Unassembled WGS sequence"/>
</dbReference>
<name>A0A1B0G824_GLOMM</name>
<evidence type="ECO:0000313" key="1">
    <source>
        <dbReference type="EnsemblMetazoa" id="GMOY009463-PA"/>
    </source>
</evidence>
<reference evidence="1" key="1">
    <citation type="submission" date="2020-05" db="UniProtKB">
        <authorList>
            <consortium name="EnsemblMetazoa"/>
        </authorList>
    </citation>
    <scope>IDENTIFICATION</scope>
    <source>
        <strain evidence="1">Yale</strain>
    </source>
</reference>
<dbReference type="EnsemblMetazoa" id="GMOY009463-RA">
    <property type="protein sequence ID" value="GMOY009463-PA"/>
    <property type="gene ID" value="GMOY009463"/>
</dbReference>
<keyword evidence="2" id="KW-1185">Reference proteome</keyword>
<dbReference type="EMBL" id="CCAG010000157">
    <property type="status" value="NOT_ANNOTATED_CDS"/>
    <property type="molecule type" value="Genomic_DNA"/>
</dbReference>
<organism evidence="1 2">
    <name type="scientific">Glossina morsitans morsitans</name>
    <name type="common">Savannah tsetse fly</name>
    <dbReference type="NCBI Taxonomy" id="37546"/>
    <lineage>
        <taxon>Eukaryota</taxon>
        <taxon>Metazoa</taxon>
        <taxon>Ecdysozoa</taxon>
        <taxon>Arthropoda</taxon>
        <taxon>Hexapoda</taxon>
        <taxon>Insecta</taxon>
        <taxon>Pterygota</taxon>
        <taxon>Neoptera</taxon>
        <taxon>Endopterygota</taxon>
        <taxon>Diptera</taxon>
        <taxon>Brachycera</taxon>
        <taxon>Muscomorpha</taxon>
        <taxon>Hippoboscoidea</taxon>
        <taxon>Glossinidae</taxon>
        <taxon>Glossina</taxon>
    </lineage>
</organism>
<sequence>MLGVDGLKVRDPLKSSLLNSEDKLPTLVLEVWVVTLVLIKDSLETVPPLTPS</sequence>
<dbReference type="AlphaFoldDB" id="A0A1B0G824"/>
<protein>
    <submittedName>
        <fullName evidence="1">Uncharacterized protein</fullName>
    </submittedName>
</protein>